<reference evidence="1 2" key="1">
    <citation type="submission" date="2020-07" db="EMBL/GenBank/DDBJ databases">
        <title>Definition of the novel symbiovar canariense within Mesorhizobium novociceri, a new species of genus Mesorhizobium nodulating Cicer canariense in the Caldera de Taburiente National Park (La Palma, Canary Islands).</title>
        <authorList>
            <person name="Leon-Barrios M."/>
            <person name="Perez-Yepez J."/>
            <person name="Flores-Felix J.D."/>
            <person name="Ramirez-Baena M.H."/>
            <person name="Pulido-Suarez L."/>
            <person name="Igual J.M."/>
            <person name="Velazquez E."/>
            <person name="Peix A."/>
        </authorList>
    </citation>
    <scope>NUCLEOTIDE SEQUENCE [LARGE SCALE GENOMIC DNA]</scope>
    <source>
        <strain evidence="1 2">CCANP35</strain>
    </source>
</reference>
<dbReference type="EMBL" id="JACDTY010000004">
    <property type="protein sequence ID" value="MBA1140818.1"/>
    <property type="molecule type" value="Genomic_DNA"/>
</dbReference>
<protein>
    <submittedName>
        <fullName evidence="1">Nuclear transport factor 2 family protein</fullName>
    </submittedName>
</protein>
<dbReference type="InterPro" id="IPR032710">
    <property type="entry name" value="NTF2-like_dom_sf"/>
</dbReference>
<sequence length="120" mass="13316">MTDQPDREPARDPQDLERLLIDRQWVGDIDGMVALFEADAVVDTGEAELTRGHGAIRALFDAFAASGRKFQRGEQRPAAINGDLALTSTRLADGTITSEVARRQSDGTWLWVIDRYSVAW</sequence>
<dbReference type="Proteomes" id="UP000558284">
    <property type="component" value="Unassembled WGS sequence"/>
</dbReference>
<evidence type="ECO:0000313" key="2">
    <source>
        <dbReference type="Proteomes" id="UP000558284"/>
    </source>
</evidence>
<keyword evidence="2" id="KW-1185">Reference proteome</keyword>
<organism evidence="1 2">
    <name type="scientific">Mesorhizobium neociceri</name>
    <dbReference type="NCBI Taxonomy" id="1307853"/>
    <lineage>
        <taxon>Bacteria</taxon>
        <taxon>Pseudomonadati</taxon>
        <taxon>Pseudomonadota</taxon>
        <taxon>Alphaproteobacteria</taxon>
        <taxon>Hyphomicrobiales</taxon>
        <taxon>Phyllobacteriaceae</taxon>
        <taxon>Mesorhizobium</taxon>
    </lineage>
</organism>
<comment type="caution">
    <text evidence="1">The sequence shown here is derived from an EMBL/GenBank/DDBJ whole genome shotgun (WGS) entry which is preliminary data.</text>
</comment>
<dbReference type="SUPFAM" id="SSF54427">
    <property type="entry name" value="NTF2-like"/>
    <property type="match status" value="1"/>
</dbReference>
<gene>
    <name evidence="1" type="ORF">H0241_11200</name>
</gene>
<evidence type="ECO:0000313" key="1">
    <source>
        <dbReference type="EMBL" id="MBA1140818.1"/>
    </source>
</evidence>
<name>A0A838B1W2_9HYPH</name>
<accession>A0A838B1W2</accession>
<proteinExistence type="predicted"/>
<dbReference type="AlphaFoldDB" id="A0A838B1W2"/>
<dbReference type="RefSeq" id="WP_181057473.1">
    <property type="nucleotide sequence ID" value="NZ_JACDTY010000004.1"/>
</dbReference>
<dbReference type="Gene3D" id="3.10.450.50">
    <property type="match status" value="1"/>
</dbReference>